<accession>A0A3S5CIM3</accession>
<dbReference type="AlphaFoldDB" id="A0A3S5CIM3"/>
<dbReference type="Proteomes" id="UP000784294">
    <property type="component" value="Unassembled WGS sequence"/>
</dbReference>
<organism evidence="2 3">
    <name type="scientific">Protopolystoma xenopodis</name>
    <dbReference type="NCBI Taxonomy" id="117903"/>
    <lineage>
        <taxon>Eukaryota</taxon>
        <taxon>Metazoa</taxon>
        <taxon>Spiralia</taxon>
        <taxon>Lophotrochozoa</taxon>
        <taxon>Platyhelminthes</taxon>
        <taxon>Monogenea</taxon>
        <taxon>Polyopisthocotylea</taxon>
        <taxon>Polystomatidea</taxon>
        <taxon>Polystomatidae</taxon>
        <taxon>Protopolystoma</taxon>
    </lineage>
</organism>
<evidence type="ECO:0000313" key="3">
    <source>
        <dbReference type="Proteomes" id="UP000784294"/>
    </source>
</evidence>
<dbReference type="EMBL" id="CAAALY010068129">
    <property type="protein sequence ID" value="VEL24510.1"/>
    <property type="molecule type" value="Genomic_DNA"/>
</dbReference>
<feature type="non-terminal residue" evidence="2">
    <location>
        <position position="1"/>
    </location>
</feature>
<dbReference type="Gene3D" id="3.30.750.24">
    <property type="entry name" value="STAS domain"/>
    <property type="match status" value="1"/>
</dbReference>
<dbReference type="OrthoDB" id="288203at2759"/>
<comment type="caution">
    <text evidence="2">The sequence shown here is derived from an EMBL/GenBank/DDBJ whole genome shotgun (WGS) entry which is preliminary data.</text>
</comment>
<reference evidence="2" key="1">
    <citation type="submission" date="2018-11" db="EMBL/GenBank/DDBJ databases">
        <authorList>
            <consortium name="Pathogen Informatics"/>
        </authorList>
    </citation>
    <scope>NUCLEOTIDE SEQUENCE</scope>
</reference>
<name>A0A3S5CIM3_9PLAT</name>
<protein>
    <submittedName>
        <fullName evidence="2">Uncharacterized protein</fullName>
    </submittedName>
</protein>
<keyword evidence="3" id="KW-1185">Reference proteome</keyword>
<proteinExistence type="predicted"/>
<evidence type="ECO:0000256" key="1">
    <source>
        <dbReference type="SAM" id="MobiDB-lite"/>
    </source>
</evidence>
<dbReference type="InterPro" id="IPR036513">
    <property type="entry name" value="STAS_dom_sf"/>
</dbReference>
<gene>
    <name evidence="2" type="ORF">PXEA_LOCUS17950</name>
</gene>
<evidence type="ECO:0000313" key="2">
    <source>
        <dbReference type="EMBL" id="VEL24510.1"/>
    </source>
</evidence>
<feature type="region of interest" description="Disordered" evidence="1">
    <location>
        <begin position="73"/>
        <end position="101"/>
    </location>
</feature>
<sequence length="174" mass="18922">SRGFTGFKVFRYDGNLYFACAEHFRESVYSCTGVDPRRLASQRLNLSLGLAKIEPTCSQSVLGDVGLISQHEADDKPSNLSTPLPSAHELPSSSYSSKDMSDTNNGKISFYPNVTVAEVSQDIVPTTFSLVNYRPESFDTPSMAAGDSEIINSLCLGDSRSSVVPEQTDHSKDI</sequence>